<evidence type="ECO:0000313" key="4">
    <source>
        <dbReference type="WBParaSite" id="SCUD_0000769501-mRNA-1"/>
    </source>
</evidence>
<sequence>MSSQRSQLLISSQSLTTMDTNTNVTNSPLASVNPTAVPCGQCLITSTQNILSGQQNQSSGHRPQLSHNIAGMQKSMHTVVHAAGVPAVMETYVHGNRGLIAHYPLGTNTLHEIQTLPRVVEQVNATTGSGTVQQSQFGANYRPILIANTSIKGHNAPGSNSLPNNQTYQMIAYPRQALNIVQAHGKNSHAVPIGTINTTTGATNSGNAHNNLMLASVITPECLTTDSSNNAARIAQLLAPSGTHPTVANAAHIGGNAQFLVYYPQQSTTGSVPVILKELVLPDGFDPVSPSFTVRDVTTELSGPRLTSFKVHAIGSPLTLPTTATPTTTIVHSTQVPSTINVAIGSVTSGISTSGIHYTSVSGNHVTLNSSKLNSSTVVQNEDSTNITATTTNISSSTNQPQQPYTIYYALPTNDLLRQLKLNHQAIQIDPNISSRPQIIQTPAGLMFVQYPSQYQQCSTGSSSPSKLNTGSQQQQQHQQIQNDNTLPRNIMTSTKHNIQQIGVVNTGVPVNASIAGTHVDSNTLTRHTRVEHVQGSGLICTCPPEVHQGNIIQFIHNTCHDYYHYYYLEYYQYKISMSLVYLKTELFK</sequence>
<feature type="compositionally biased region" description="Polar residues" evidence="1">
    <location>
        <begin position="457"/>
        <end position="472"/>
    </location>
</feature>
<proteinExistence type="predicted"/>
<accession>A0A183JY92</accession>
<evidence type="ECO:0000256" key="1">
    <source>
        <dbReference type="SAM" id="MobiDB-lite"/>
    </source>
</evidence>
<gene>
    <name evidence="2" type="ORF">SCUD_LOCUS7695</name>
</gene>
<dbReference type="WBParaSite" id="SCUD_0000769501-mRNA-1">
    <property type="protein sequence ID" value="SCUD_0000769501-mRNA-1"/>
    <property type="gene ID" value="SCUD_0000769501"/>
</dbReference>
<evidence type="ECO:0000313" key="3">
    <source>
        <dbReference type="Proteomes" id="UP000279833"/>
    </source>
</evidence>
<keyword evidence="3" id="KW-1185">Reference proteome</keyword>
<dbReference type="AlphaFoldDB" id="A0A183JY92"/>
<feature type="region of interest" description="Disordered" evidence="1">
    <location>
        <begin position="457"/>
        <end position="479"/>
    </location>
</feature>
<name>A0A183JY92_9TREM</name>
<protein>
    <submittedName>
        <fullName evidence="4">AXH domain-containing protein</fullName>
    </submittedName>
</protein>
<reference evidence="2 3" key="2">
    <citation type="submission" date="2018-11" db="EMBL/GenBank/DDBJ databases">
        <authorList>
            <consortium name="Pathogen Informatics"/>
        </authorList>
    </citation>
    <scope>NUCLEOTIDE SEQUENCE [LARGE SCALE GENOMIC DNA]</scope>
    <source>
        <strain evidence="2">Dakar</strain>
        <strain evidence="3">Dakar, Senegal</strain>
    </source>
</reference>
<reference evidence="4" key="1">
    <citation type="submission" date="2016-06" db="UniProtKB">
        <authorList>
            <consortium name="WormBaseParasite"/>
        </authorList>
    </citation>
    <scope>IDENTIFICATION</scope>
</reference>
<organism evidence="4">
    <name type="scientific">Schistosoma curassoni</name>
    <dbReference type="NCBI Taxonomy" id="6186"/>
    <lineage>
        <taxon>Eukaryota</taxon>
        <taxon>Metazoa</taxon>
        <taxon>Spiralia</taxon>
        <taxon>Lophotrochozoa</taxon>
        <taxon>Platyhelminthes</taxon>
        <taxon>Trematoda</taxon>
        <taxon>Digenea</taxon>
        <taxon>Strigeidida</taxon>
        <taxon>Schistosomatoidea</taxon>
        <taxon>Schistosomatidae</taxon>
        <taxon>Schistosoma</taxon>
    </lineage>
</organism>
<dbReference type="Proteomes" id="UP000279833">
    <property type="component" value="Unassembled WGS sequence"/>
</dbReference>
<evidence type="ECO:0000313" key="2">
    <source>
        <dbReference type="EMBL" id="VDP27379.1"/>
    </source>
</evidence>
<dbReference type="EMBL" id="UZAK01032436">
    <property type="protein sequence ID" value="VDP27379.1"/>
    <property type="molecule type" value="Genomic_DNA"/>
</dbReference>